<sequence>LINPRRGAHFWEVGLLSSAFQFRAAHILMFETYRNQQHQGVKRQAARAWHAPSRDAIIHIPRPVQREAKYPLSIPGTIVEFRDKIRILPSPAIVSSADASLRLPVASRRFPVLGRAPAQCGQTVGLSAGFLVGPGKCTITQGSLGDILEALLEIMG</sequence>
<gene>
    <name evidence="1" type="ORF">BaRGS_00004158</name>
</gene>
<dbReference type="AlphaFoldDB" id="A0ABD0M0B3"/>
<proteinExistence type="predicted"/>
<name>A0ABD0M0B3_9CAEN</name>
<keyword evidence="2" id="KW-1185">Reference proteome</keyword>
<evidence type="ECO:0000313" key="1">
    <source>
        <dbReference type="EMBL" id="KAK7504672.1"/>
    </source>
</evidence>
<dbReference type="EMBL" id="JACVVK020000014">
    <property type="protein sequence ID" value="KAK7504672.1"/>
    <property type="molecule type" value="Genomic_DNA"/>
</dbReference>
<dbReference type="Proteomes" id="UP001519460">
    <property type="component" value="Unassembled WGS sequence"/>
</dbReference>
<organism evidence="1 2">
    <name type="scientific">Batillaria attramentaria</name>
    <dbReference type="NCBI Taxonomy" id="370345"/>
    <lineage>
        <taxon>Eukaryota</taxon>
        <taxon>Metazoa</taxon>
        <taxon>Spiralia</taxon>
        <taxon>Lophotrochozoa</taxon>
        <taxon>Mollusca</taxon>
        <taxon>Gastropoda</taxon>
        <taxon>Caenogastropoda</taxon>
        <taxon>Sorbeoconcha</taxon>
        <taxon>Cerithioidea</taxon>
        <taxon>Batillariidae</taxon>
        <taxon>Batillaria</taxon>
    </lineage>
</organism>
<reference evidence="1 2" key="1">
    <citation type="journal article" date="2023" name="Sci. Data">
        <title>Genome assembly of the Korean intertidal mud-creeper Batillaria attramentaria.</title>
        <authorList>
            <person name="Patra A.K."/>
            <person name="Ho P.T."/>
            <person name="Jun S."/>
            <person name="Lee S.J."/>
            <person name="Kim Y."/>
            <person name="Won Y.J."/>
        </authorList>
    </citation>
    <scope>NUCLEOTIDE SEQUENCE [LARGE SCALE GENOMIC DNA]</scope>
    <source>
        <strain evidence="1">Wonlab-2016</strain>
    </source>
</reference>
<accession>A0ABD0M0B3</accession>
<comment type="caution">
    <text evidence="1">The sequence shown here is derived from an EMBL/GenBank/DDBJ whole genome shotgun (WGS) entry which is preliminary data.</text>
</comment>
<feature type="non-terminal residue" evidence="1">
    <location>
        <position position="156"/>
    </location>
</feature>
<feature type="non-terminal residue" evidence="1">
    <location>
        <position position="1"/>
    </location>
</feature>
<protein>
    <submittedName>
        <fullName evidence="1">Uncharacterized protein</fullName>
    </submittedName>
</protein>
<evidence type="ECO:0000313" key="2">
    <source>
        <dbReference type="Proteomes" id="UP001519460"/>
    </source>
</evidence>